<reference evidence="4" key="1">
    <citation type="journal article" date="2019" name="Int. J. Syst. Evol. Microbiol.">
        <title>The Global Catalogue of Microorganisms (GCM) 10K type strain sequencing project: providing services to taxonomists for standard genome sequencing and annotation.</title>
        <authorList>
            <consortium name="The Broad Institute Genomics Platform"/>
            <consortium name="The Broad Institute Genome Sequencing Center for Infectious Disease"/>
            <person name="Wu L."/>
            <person name="Ma J."/>
        </authorList>
    </citation>
    <scope>NUCLEOTIDE SEQUENCE [LARGE SCALE GENOMIC DNA]</scope>
    <source>
        <strain evidence="4">JCM 18298</strain>
    </source>
</reference>
<accession>A0ABP9L097</accession>
<evidence type="ECO:0000313" key="4">
    <source>
        <dbReference type="Proteomes" id="UP001500603"/>
    </source>
</evidence>
<sequence length="176" mass="19144">METKNLAQLYELPALAWGPVRAQLDQGFDQVPERAGAARQTTWLTTTNQDGSPHTTPVGAVWIDDAFWFQSGDGARKARNIVRDPRCTMSVSIADYDVVASGTAAKIDDPKAVERVVARWFAGGWPVRVDETGYGLTAEFNAPSAGPAPWFVYRLTLDSATALQTSAPGGATRWRF</sequence>
<proteinExistence type="predicted"/>
<evidence type="ECO:0000259" key="2">
    <source>
        <dbReference type="Pfam" id="PF01243"/>
    </source>
</evidence>
<evidence type="ECO:0000313" key="3">
    <source>
        <dbReference type="EMBL" id="GAA5068796.1"/>
    </source>
</evidence>
<dbReference type="Gene3D" id="2.30.110.10">
    <property type="entry name" value="Electron Transport, Fmn-binding Protein, Chain A"/>
    <property type="match status" value="1"/>
</dbReference>
<dbReference type="PANTHER" id="PTHR35176">
    <property type="entry name" value="HEME OXYGENASE HI_0854-RELATED"/>
    <property type="match status" value="1"/>
</dbReference>
<keyword evidence="4" id="KW-1185">Reference proteome</keyword>
<organism evidence="3 4">
    <name type="scientific">Nocardia callitridis</name>
    <dbReference type="NCBI Taxonomy" id="648753"/>
    <lineage>
        <taxon>Bacteria</taxon>
        <taxon>Bacillati</taxon>
        <taxon>Actinomycetota</taxon>
        <taxon>Actinomycetes</taxon>
        <taxon>Mycobacteriales</taxon>
        <taxon>Nocardiaceae</taxon>
        <taxon>Nocardia</taxon>
    </lineage>
</organism>
<dbReference type="RefSeq" id="WP_345499688.1">
    <property type="nucleotide sequence ID" value="NZ_BAABJM010000009.1"/>
</dbReference>
<gene>
    <name evidence="3" type="ORF">GCM10023318_59500</name>
</gene>
<keyword evidence="1" id="KW-0560">Oxidoreductase</keyword>
<feature type="domain" description="Pyridoxamine 5'-phosphate oxidase N-terminal" evidence="2">
    <location>
        <begin position="38"/>
        <end position="121"/>
    </location>
</feature>
<evidence type="ECO:0000256" key="1">
    <source>
        <dbReference type="ARBA" id="ARBA00023002"/>
    </source>
</evidence>
<dbReference type="Proteomes" id="UP001500603">
    <property type="component" value="Unassembled WGS sequence"/>
</dbReference>
<dbReference type="InterPro" id="IPR011576">
    <property type="entry name" value="Pyridox_Oxase_N"/>
</dbReference>
<dbReference type="SUPFAM" id="SSF50475">
    <property type="entry name" value="FMN-binding split barrel"/>
    <property type="match status" value="1"/>
</dbReference>
<protein>
    <submittedName>
        <fullName evidence="3">Pyridoxamine 5'-phosphate oxidase family protein</fullName>
    </submittedName>
</protein>
<dbReference type="Pfam" id="PF01243">
    <property type="entry name" value="PNPOx_N"/>
    <property type="match status" value="1"/>
</dbReference>
<dbReference type="InterPro" id="IPR052019">
    <property type="entry name" value="F420H2_bilvrd_red/Heme_oxyg"/>
</dbReference>
<dbReference type="PANTHER" id="PTHR35176:SF4">
    <property type="entry name" value="PYRIDOXAMINE 5'-PHOSPHATE OXIDASE-RELATED FMN-BINDING"/>
    <property type="match status" value="1"/>
</dbReference>
<name>A0ABP9L097_9NOCA</name>
<dbReference type="EMBL" id="BAABJM010000009">
    <property type="protein sequence ID" value="GAA5068796.1"/>
    <property type="molecule type" value="Genomic_DNA"/>
</dbReference>
<dbReference type="InterPro" id="IPR012349">
    <property type="entry name" value="Split_barrel_FMN-bd"/>
</dbReference>
<comment type="caution">
    <text evidence="3">The sequence shown here is derived from an EMBL/GenBank/DDBJ whole genome shotgun (WGS) entry which is preliminary data.</text>
</comment>